<evidence type="ECO:0000313" key="2">
    <source>
        <dbReference type="EMBL" id="KAE8412700.1"/>
    </source>
</evidence>
<proteinExistence type="predicted"/>
<keyword evidence="1" id="KW-1133">Transmembrane helix</keyword>
<keyword evidence="1" id="KW-0812">Transmembrane</keyword>
<protein>
    <submittedName>
        <fullName evidence="2">Uncharacterized protein</fullName>
    </submittedName>
</protein>
<evidence type="ECO:0000256" key="1">
    <source>
        <dbReference type="SAM" id="Phobius"/>
    </source>
</evidence>
<sequence>MLSSQVLLLLVLQSLTFTRSLTRYLAYFTIVKLAFIFLYIYIYIYIKLHFDMPLHSI</sequence>
<gene>
    <name evidence="2" type="ORF">BDV36DRAFT_53179</name>
</gene>
<feature type="transmembrane region" description="Helical" evidence="1">
    <location>
        <begin position="24"/>
        <end position="46"/>
    </location>
</feature>
<accession>A0ABQ6W6R2</accession>
<keyword evidence="1" id="KW-0472">Membrane</keyword>
<organism evidence="2 3">
    <name type="scientific">Aspergillus pseudocaelatus</name>
    <dbReference type="NCBI Taxonomy" id="1825620"/>
    <lineage>
        <taxon>Eukaryota</taxon>
        <taxon>Fungi</taxon>
        <taxon>Dikarya</taxon>
        <taxon>Ascomycota</taxon>
        <taxon>Pezizomycotina</taxon>
        <taxon>Eurotiomycetes</taxon>
        <taxon>Eurotiomycetidae</taxon>
        <taxon>Eurotiales</taxon>
        <taxon>Aspergillaceae</taxon>
        <taxon>Aspergillus</taxon>
        <taxon>Aspergillus subgen. Circumdati</taxon>
    </lineage>
</organism>
<dbReference type="EMBL" id="ML735826">
    <property type="protein sequence ID" value="KAE8412700.1"/>
    <property type="molecule type" value="Genomic_DNA"/>
</dbReference>
<evidence type="ECO:0000313" key="3">
    <source>
        <dbReference type="Proteomes" id="UP000325395"/>
    </source>
</evidence>
<keyword evidence="3" id="KW-1185">Reference proteome</keyword>
<dbReference type="Proteomes" id="UP000325395">
    <property type="component" value="Unassembled WGS sequence"/>
</dbReference>
<name>A0ABQ6W6R2_9EURO</name>
<reference evidence="2 3" key="1">
    <citation type="submission" date="2019-04" db="EMBL/GenBank/DDBJ databases">
        <authorList>
            <consortium name="DOE Joint Genome Institute"/>
            <person name="Mondo S."/>
            <person name="Kjaerbolling I."/>
            <person name="Vesth T."/>
            <person name="Frisvad J.C."/>
            <person name="Nybo J.L."/>
            <person name="Theobald S."/>
            <person name="Kildgaard S."/>
            <person name="Isbrandt T."/>
            <person name="Kuo A."/>
            <person name="Sato A."/>
            <person name="Lyhne E.K."/>
            <person name="Kogle M.E."/>
            <person name="Wiebenga A."/>
            <person name="Kun R.S."/>
            <person name="Lubbers R.J."/>
            <person name="Makela M.R."/>
            <person name="Barry K."/>
            <person name="Chovatia M."/>
            <person name="Clum A."/>
            <person name="Daum C."/>
            <person name="Haridas S."/>
            <person name="He G."/>
            <person name="LaButti K."/>
            <person name="Lipzen A."/>
            <person name="Riley R."/>
            <person name="Salamov A."/>
            <person name="Simmons B.A."/>
            <person name="Magnuson J.K."/>
            <person name="Henrissat B."/>
            <person name="Mortensen U.H."/>
            <person name="Larsen T.O."/>
            <person name="Devries R.P."/>
            <person name="Grigoriev I.V."/>
            <person name="Machida M."/>
            <person name="Baker S.E."/>
            <person name="Andersen M.R."/>
            <person name="Cantor M.N."/>
            <person name="Hua S.X."/>
        </authorList>
    </citation>
    <scope>NUCLEOTIDE SEQUENCE [LARGE SCALE GENOMIC DNA]</scope>
    <source>
        <strain evidence="2 3">CBS 117616</strain>
    </source>
</reference>